<dbReference type="Proteomes" id="UP000494115">
    <property type="component" value="Unassembled WGS sequence"/>
</dbReference>
<reference evidence="2 3" key="1">
    <citation type="submission" date="2020-04" db="EMBL/GenBank/DDBJ databases">
        <authorList>
            <person name="De Canck E."/>
        </authorList>
    </citation>
    <scope>NUCLEOTIDE SEQUENCE [LARGE SCALE GENOMIC DNA]</scope>
    <source>
        <strain evidence="2 3">LMG 28138</strain>
    </source>
</reference>
<feature type="domain" description="Sulfotransferase" evidence="1">
    <location>
        <begin position="39"/>
        <end position="225"/>
    </location>
</feature>
<protein>
    <recommendedName>
        <fullName evidence="1">Sulfotransferase domain-containing protein</fullName>
    </recommendedName>
</protein>
<evidence type="ECO:0000259" key="1">
    <source>
        <dbReference type="Pfam" id="PF00685"/>
    </source>
</evidence>
<dbReference type="InterPro" id="IPR027417">
    <property type="entry name" value="P-loop_NTPase"/>
</dbReference>
<dbReference type="Pfam" id="PF00685">
    <property type="entry name" value="Sulfotransfer_1"/>
    <property type="match status" value="1"/>
</dbReference>
<dbReference type="InterPro" id="IPR000863">
    <property type="entry name" value="Sulfotransferase_dom"/>
</dbReference>
<dbReference type="GO" id="GO:0008146">
    <property type="term" value="F:sulfotransferase activity"/>
    <property type="evidence" value="ECO:0007669"/>
    <property type="project" value="InterPro"/>
</dbReference>
<accession>A0A6S7B7W8</accession>
<dbReference type="SUPFAM" id="SSF52540">
    <property type="entry name" value="P-loop containing nucleoside triphosphate hydrolases"/>
    <property type="match status" value="1"/>
</dbReference>
<dbReference type="EMBL" id="CADIKM010000004">
    <property type="protein sequence ID" value="CAB3782112.1"/>
    <property type="molecule type" value="Genomic_DNA"/>
</dbReference>
<organism evidence="2 3">
    <name type="scientific">Pararobbsia alpina</name>
    <dbReference type="NCBI Taxonomy" id="621374"/>
    <lineage>
        <taxon>Bacteria</taxon>
        <taxon>Pseudomonadati</taxon>
        <taxon>Pseudomonadota</taxon>
        <taxon>Betaproteobacteria</taxon>
        <taxon>Burkholderiales</taxon>
        <taxon>Burkholderiaceae</taxon>
        <taxon>Pararobbsia</taxon>
    </lineage>
</organism>
<dbReference type="AlphaFoldDB" id="A0A6S7B7W8"/>
<keyword evidence="3" id="KW-1185">Reference proteome</keyword>
<dbReference type="Gene3D" id="3.40.50.300">
    <property type="entry name" value="P-loop containing nucleotide triphosphate hydrolases"/>
    <property type="match status" value="1"/>
</dbReference>
<evidence type="ECO:0000313" key="2">
    <source>
        <dbReference type="EMBL" id="CAB3782112.1"/>
    </source>
</evidence>
<proteinExistence type="predicted"/>
<dbReference type="RefSeq" id="WP_175104041.1">
    <property type="nucleotide sequence ID" value="NZ_CADIKM010000004.1"/>
</dbReference>
<gene>
    <name evidence="2" type="ORF">LMG28138_01443</name>
</gene>
<sequence length="345" mass="38409">MLVLNVGVEGSASTWVDNVVKSLLKLNGSEEVTAGYVSEMKTAAQNHQRRVENAILKSHQPKNDFLFMMDVGAAKSILTIRDPRDSVVSLMQRFDRPFENCLRDVARSLSYLDDVDFKNVLLLRYEDRFFEKIETVGLIAEYLGTAASGEQIGEIFERYSAAAVRGLLSQLSDLPIQELDVGEHVAHRGTGFFARHIIDSRSGRYREVLTLGQIHQIESVIGHAYDRYGYERVCSVIPAECFPYGQQGQLSGDICYVTPGDRNSIVIYGPYINLPRGRWSVRFRIQGNCRVDVAENGAQIAAAGCGDRMEFEVTDPSVALEFRTYADEGPYSFAGVELTRLANGG</sequence>
<name>A0A6S7B7W8_9BURK</name>
<evidence type="ECO:0000313" key="3">
    <source>
        <dbReference type="Proteomes" id="UP000494115"/>
    </source>
</evidence>